<dbReference type="PANTHER" id="PTHR10509">
    <property type="entry name" value="O-METHYLTRANSFERASE-RELATED"/>
    <property type="match status" value="1"/>
</dbReference>
<dbReference type="KEGG" id="soe:110803466"/>
<evidence type="ECO:0000313" key="5">
    <source>
        <dbReference type="Proteomes" id="UP000813463"/>
    </source>
</evidence>
<dbReference type="GO" id="GO:0008171">
    <property type="term" value="F:O-methyltransferase activity"/>
    <property type="evidence" value="ECO:0007669"/>
    <property type="project" value="InterPro"/>
</dbReference>
<keyword evidence="2" id="KW-0808">Transferase</keyword>
<keyword evidence="1" id="KW-0489">Methyltransferase</keyword>
<evidence type="ECO:0000256" key="3">
    <source>
        <dbReference type="ARBA" id="ARBA00022691"/>
    </source>
</evidence>
<protein>
    <submittedName>
        <fullName evidence="6 7">Probable caffeoyl-CoA O-methyltransferase At4g26220</fullName>
    </submittedName>
</protein>
<evidence type="ECO:0000313" key="6">
    <source>
        <dbReference type="RefSeq" id="XP_021864670.2"/>
    </source>
</evidence>
<evidence type="ECO:0000256" key="4">
    <source>
        <dbReference type="ARBA" id="ARBA00023453"/>
    </source>
</evidence>
<sequence>MASKEQSSIASESVMQSDELYKYILETSVYPTEAEYLKELREATTSNHTTKTVVTCPIAGQLMGMLLKLGNANMVIEIGVSTGYSTLLTALTIPKDGEILAISPDQKSFEIGLPIIKKAGVDHKINFIDSEALPVLDQFAKDKLNMGSFDFAFVNEIDTNNYTNYYKRLVKLVKIGGLIYFSNTLCEGYVVKQEQDVPENKRLLRQQCHNFIKEMSQDPQVQICHLPIGNGFFLCRRVY</sequence>
<evidence type="ECO:0000313" key="7">
    <source>
        <dbReference type="RefSeq" id="XP_021864671.2"/>
    </source>
</evidence>
<dbReference type="GeneID" id="110803466"/>
<dbReference type="Gene3D" id="3.40.50.150">
    <property type="entry name" value="Vaccinia Virus protein VP39"/>
    <property type="match status" value="1"/>
</dbReference>
<dbReference type="Pfam" id="PF01596">
    <property type="entry name" value="Methyltransf_3"/>
    <property type="match status" value="1"/>
</dbReference>
<dbReference type="Proteomes" id="UP000813463">
    <property type="component" value="Chromosome 2"/>
</dbReference>
<evidence type="ECO:0000256" key="1">
    <source>
        <dbReference type="ARBA" id="ARBA00022603"/>
    </source>
</evidence>
<accession>A0A9R0KAN7</accession>
<dbReference type="SUPFAM" id="SSF53335">
    <property type="entry name" value="S-adenosyl-L-methionine-dependent methyltransferases"/>
    <property type="match status" value="1"/>
</dbReference>
<comment type="similarity">
    <text evidence="4">Belongs to the class I-like SAM-binding methyltransferase superfamily. Cation-dependent O-methyltransferase family.</text>
</comment>
<dbReference type="PROSITE" id="PS51682">
    <property type="entry name" value="SAM_OMT_I"/>
    <property type="match status" value="1"/>
</dbReference>
<dbReference type="AlphaFoldDB" id="A0A9R0KAN7"/>
<dbReference type="RefSeq" id="XP_021864670.2">
    <property type="nucleotide sequence ID" value="XM_022008978.2"/>
</dbReference>
<dbReference type="InterPro" id="IPR029063">
    <property type="entry name" value="SAM-dependent_MTases_sf"/>
</dbReference>
<reference evidence="6 7" key="2">
    <citation type="submission" date="2025-05" db="UniProtKB">
        <authorList>
            <consortium name="RefSeq"/>
        </authorList>
    </citation>
    <scope>IDENTIFICATION</scope>
    <source>
        <tissue evidence="6 7">Leaf</tissue>
    </source>
</reference>
<organism evidence="5 6">
    <name type="scientific">Spinacia oleracea</name>
    <name type="common">Spinach</name>
    <dbReference type="NCBI Taxonomy" id="3562"/>
    <lineage>
        <taxon>Eukaryota</taxon>
        <taxon>Viridiplantae</taxon>
        <taxon>Streptophyta</taxon>
        <taxon>Embryophyta</taxon>
        <taxon>Tracheophyta</taxon>
        <taxon>Spermatophyta</taxon>
        <taxon>Magnoliopsida</taxon>
        <taxon>eudicotyledons</taxon>
        <taxon>Gunneridae</taxon>
        <taxon>Pentapetalae</taxon>
        <taxon>Caryophyllales</taxon>
        <taxon>Chenopodiaceae</taxon>
        <taxon>Chenopodioideae</taxon>
        <taxon>Anserineae</taxon>
        <taxon>Spinacia</taxon>
    </lineage>
</organism>
<proteinExistence type="inferred from homology"/>
<dbReference type="InterPro" id="IPR002935">
    <property type="entry name" value="SAM_O-MeTrfase"/>
</dbReference>
<dbReference type="RefSeq" id="XP_021864671.2">
    <property type="nucleotide sequence ID" value="XM_022008979.2"/>
</dbReference>
<keyword evidence="3" id="KW-0949">S-adenosyl-L-methionine</keyword>
<name>A0A9R0KAN7_SPIOL</name>
<keyword evidence="5" id="KW-1185">Reference proteome</keyword>
<reference evidence="5" key="1">
    <citation type="journal article" date="2021" name="Nat. Commun.">
        <title>Genomic analyses provide insights into spinach domestication and the genetic basis of agronomic traits.</title>
        <authorList>
            <person name="Cai X."/>
            <person name="Sun X."/>
            <person name="Xu C."/>
            <person name="Sun H."/>
            <person name="Wang X."/>
            <person name="Ge C."/>
            <person name="Zhang Z."/>
            <person name="Wang Q."/>
            <person name="Fei Z."/>
            <person name="Jiao C."/>
            <person name="Wang Q."/>
        </authorList>
    </citation>
    <scope>NUCLEOTIDE SEQUENCE [LARGE SCALE GENOMIC DNA]</scope>
    <source>
        <strain evidence="5">cv. Varoflay</strain>
    </source>
</reference>
<evidence type="ECO:0000256" key="2">
    <source>
        <dbReference type="ARBA" id="ARBA00022679"/>
    </source>
</evidence>
<gene>
    <name evidence="6 7" type="primary">LOC110803466</name>
</gene>
<dbReference type="GO" id="GO:0008757">
    <property type="term" value="F:S-adenosylmethionine-dependent methyltransferase activity"/>
    <property type="evidence" value="ECO:0000318"/>
    <property type="project" value="GO_Central"/>
</dbReference>
<dbReference type="GO" id="GO:0032259">
    <property type="term" value="P:methylation"/>
    <property type="evidence" value="ECO:0007669"/>
    <property type="project" value="UniProtKB-KW"/>
</dbReference>
<dbReference type="PANTHER" id="PTHR10509:SF82">
    <property type="entry name" value="CAFFEOYL-COA O-METHYLTRANSFERASE-LIKE"/>
    <property type="match status" value="1"/>
</dbReference>
<dbReference type="InterPro" id="IPR050362">
    <property type="entry name" value="Cation-dep_OMT"/>
</dbReference>